<evidence type="ECO:0000259" key="9">
    <source>
        <dbReference type="Pfam" id="PF01694"/>
    </source>
</evidence>
<feature type="transmembrane region" description="Helical" evidence="8">
    <location>
        <begin position="127"/>
        <end position="146"/>
    </location>
</feature>
<reference evidence="11" key="1">
    <citation type="submission" date="2020-05" db="EMBL/GenBank/DDBJ databases">
        <title>Classification of alakaliphilic streptomycetes isolated from an alkaline soil next to Lonar Crater, India and a proposal for the recognition of Streptomyces alkaliterrae sp. nov.</title>
        <authorList>
            <person name="Golinska P."/>
        </authorList>
    </citation>
    <scope>NUCLEOTIDE SEQUENCE [LARGE SCALE GENOMIC DNA]</scope>
    <source>
        <strain evidence="11">OF8</strain>
    </source>
</reference>
<dbReference type="Pfam" id="PF01694">
    <property type="entry name" value="Rhomboid"/>
    <property type="match status" value="1"/>
</dbReference>
<evidence type="ECO:0000256" key="8">
    <source>
        <dbReference type="SAM" id="Phobius"/>
    </source>
</evidence>
<feature type="transmembrane region" description="Helical" evidence="8">
    <location>
        <begin position="197"/>
        <end position="214"/>
    </location>
</feature>
<feature type="transmembrane region" description="Helical" evidence="8">
    <location>
        <begin position="100"/>
        <end position="121"/>
    </location>
</feature>
<keyword evidence="6 8" id="KW-0472">Membrane</keyword>
<sequence>LPQRPRPPRLLRAARAAPVSHALAAGCVLGSLLAAVGPGAGPGAQRRWGVVPAELWGGGPAEWTTLLTSQFVHTGWLHLPANLLFLLLFGPWVERRVGGLPFLLGCLTVGPATALGHATLHPDSTDVLVGASGTVAGVLGAFLLLFPRARITALYPALLFLPLRLPAWLALGCWAAVQWLAARSPDAGAGGGTSTAAFAHQSHLLGFALGLLLGRLHHRRTRPAAPGDAEITGKARGGVPRGGALE</sequence>
<keyword evidence="3" id="KW-0997">Cell inner membrane</keyword>
<evidence type="ECO:0000256" key="5">
    <source>
        <dbReference type="ARBA" id="ARBA00022989"/>
    </source>
</evidence>
<dbReference type="GO" id="GO:0004252">
    <property type="term" value="F:serine-type endopeptidase activity"/>
    <property type="evidence" value="ECO:0007669"/>
    <property type="project" value="InterPro"/>
</dbReference>
<gene>
    <name evidence="10" type="ORF">H3147_26910</name>
</gene>
<organism evidence="10 11">
    <name type="scientific">Streptomyces alkaliterrae</name>
    <dbReference type="NCBI Taxonomy" id="2213162"/>
    <lineage>
        <taxon>Bacteria</taxon>
        <taxon>Bacillati</taxon>
        <taxon>Actinomycetota</taxon>
        <taxon>Actinomycetes</taxon>
        <taxon>Kitasatosporales</taxon>
        <taxon>Streptomycetaceae</taxon>
        <taxon>Streptomyces</taxon>
    </lineage>
</organism>
<keyword evidence="10" id="KW-0645">Protease</keyword>
<keyword evidence="10" id="KW-0378">Hydrolase</keyword>
<keyword evidence="4 8" id="KW-0812">Transmembrane</keyword>
<dbReference type="AlphaFoldDB" id="A0A7W3X1V1"/>
<evidence type="ECO:0000313" key="10">
    <source>
        <dbReference type="EMBL" id="MBB1262400.1"/>
    </source>
</evidence>
<dbReference type="PANTHER" id="PTHR43066:SF26">
    <property type="entry name" value="RHOMBOID PROTEASE GLPG"/>
    <property type="match status" value="1"/>
</dbReference>
<feature type="non-terminal residue" evidence="10">
    <location>
        <position position="1"/>
    </location>
</feature>
<evidence type="ECO:0000256" key="7">
    <source>
        <dbReference type="SAM" id="MobiDB-lite"/>
    </source>
</evidence>
<comment type="caution">
    <text evidence="10">The sequence shown here is derived from an EMBL/GenBank/DDBJ whole genome shotgun (WGS) entry which is preliminary data.</text>
</comment>
<evidence type="ECO:0000256" key="4">
    <source>
        <dbReference type="ARBA" id="ARBA00022692"/>
    </source>
</evidence>
<dbReference type="Gene3D" id="1.20.1540.10">
    <property type="entry name" value="Rhomboid-like"/>
    <property type="match status" value="1"/>
</dbReference>
<evidence type="ECO:0000256" key="2">
    <source>
        <dbReference type="ARBA" id="ARBA00022475"/>
    </source>
</evidence>
<comment type="subcellular location">
    <subcellularLocation>
        <location evidence="1">Membrane</location>
        <topology evidence="1">Multi-pass membrane protein</topology>
    </subcellularLocation>
</comment>
<evidence type="ECO:0000256" key="6">
    <source>
        <dbReference type="ARBA" id="ARBA00023136"/>
    </source>
</evidence>
<accession>A0A7W3X1V1</accession>
<dbReference type="InterPro" id="IPR035952">
    <property type="entry name" value="Rhomboid-like_sf"/>
</dbReference>
<protein>
    <submittedName>
        <fullName evidence="10">Rhomboid family intramembrane serine protease</fullName>
    </submittedName>
</protein>
<feature type="domain" description="Peptidase S54 rhomboid" evidence="9">
    <location>
        <begin position="61"/>
        <end position="219"/>
    </location>
</feature>
<feature type="transmembrane region" description="Helical" evidence="8">
    <location>
        <begin position="21"/>
        <end position="40"/>
    </location>
</feature>
<feature type="compositionally biased region" description="Gly residues" evidence="7">
    <location>
        <begin position="235"/>
        <end position="246"/>
    </location>
</feature>
<feature type="transmembrane region" description="Helical" evidence="8">
    <location>
        <begin position="153"/>
        <end position="177"/>
    </location>
</feature>
<keyword evidence="2" id="KW-1003">Cell membrane</keyword>
<feature type="transmembrane region" description="Helical" evidence="8">
    <location>
        <begin position="75"/>
        <end position="93"/>
    </location>
</feature>
<keyword evidence="5 8" id="KW-1133">Transmembrane helix</keyword>
<dbReference type="PANTHER" id="PTHR43066">
    <property type="entry name" value="RHOMBOID-RELATED PROTEIN"/>
    <property type="match status" value="1"/>
</dbReference>
<evidence type="ECO:0000256" key="3">
    <source>
        <dbReference type="ARBA" id="ARBA00022519"/>
    </source>
</evidence>
<dbReference type="GO" id="GO:0006508">
    <property type="term" value="P:proteolysis"/>
    <property type="evidence" value="ECO:0007669"/>
    <property type="project" value="UniProtKB-KW"/>
</dbReference>
<dbReference type="GO" id="GO:0016020">
    <property type="term" value="C:membrane"/>
    <property type="evidence" value="ECO:0007669"/>
    <property type="project" value="UniProtKB-SubCell"/>
</dbReference>
<feature type="region of interest" description="Disordered" evidence="7">
    <location>
        <begin position="223"/>
        <end position="246"/>
    </location>
</feature>
<evidence type="ECO:0000256" key="1">
    <source>
        <dbReference type="ARBA" id="ARBA00004141"/>
    </source>
</evidence>
<dbReference type="EMBL" id="JABJXA010000341">
    <property type="protein sequence ID" value="MBB1262400.1"/>
    <property type="molecule type" value="Genomic_DNA"/>
</dbReference>
<evidence type="ECO:0000313" key="11">
    <source>
        <dbReference type="Proteomes" id="UP000517765"/>
    </source>
</evidence>
<dbReference type="Proteomes" id="UP000517765">
    <property type="component" value="Unassembled WGS sequence"/>
</dbReference>
<dbReference type="SUPFAM" id="SSF144091">
    <property type="entry name" value="Rhomboid-like"/>
    <property type="match status" value="1"/>
</dbReference>
<dbReference type="InterPro" id="IPR022764">
    <property type="entry name" value="Peptidase_S54_rhomboid_dom"/>
</dbReference>
<proteinExistence type="predicted"/>
<name>A0A7W3X1V1_9ACTN</name>